<evidence type="ECO:0000256" key="1">
    <source>
        <dbReference type="ARBA" id="ARBA00004308"/>
    </source>
</evidence>
<organism evidence="11 12">
    <name type="scientific">Daphnia galeata</name>
    <dbReference type="NCBI Taxonomy" id="27404"/>
    <lineage>
        <taxon>Eukaryota</taxon>
        <taxon>Metazoa</taxon>
        <taxon>Ecdysozoa</taxon>
        <taxon>Arthropoda</taxon>
        <taxon>Crustacea</taxon>
        <taxon>Branchiopoda</taxon>
        <taxon>Diplostraca</taxon>
        <taxon>Cladocera</taxon>
        <taxon>Anomopoda</taxon>
        <taxon>Daphniidae</taxon>
        <taxon>Daphnia</taxon>
    </lineage>
</organism>
<keyword evidence="7 10" id="KW-0472">Membrane</keyword>
<evidence type="ECO:0000256" key="3">
    <source>
        <dbReference type="ARBA" id="ARBA00022448"/>
    </source>
</evidence>
<dbReference type="AlphaFoldDB" id="A0A8J2WE36"/>
<keyword evidence="4 10" id="KW-0812">Transmembrane</keyword>
<dbReference type="OrthoDB" id="494673at2759"/>
<dbReference type="InterPro" id="IPR059116">
    <property type="entry name" value="P2X_receptor"/>
</dbReference>
<dbReference type="PANTHER" id="PTHR10125">
    <property type="entry name" value="P2X PURINOCEPTOR"/>
    <property type="match status" value="1"/>
</dbReference>
<protein>
    <recommendedName>
        <fullName evidence="13">ATP receptor</fullName>
    </recommendedName>
</protein>
<accession>A0A8J2WE36</accession>
<gene>
    <name evidence="11" type="ORF">DGAL_LOCUS3510</name>
</gene>
<comment type="similarity">
    <text evidence="2">Belongs to the P2X receptor family.</text>
</comment>
<evidence type="ECO:0000256" key="5">
    <source>
        <dbReference type="ARBA" id="ARBA00022989"/>
    </source>
</evidence>
<keyword evidence="9" id="KW-0407">Ion channel</keyword>
<dbReference type="InterPro" id="IPR001429">
    <property type="entry name" value="P2X_purnocptor"/>
</dbReference>
<dbReference type="GO" id="GO:0098794">
    <property type="term" value="C:postsynapse"/>
    <property type="evidence" value="ECO:0007669"/>
    <property type="project" value="GOC"/>
</dbReference>
<dbReference type="GO" id="GO:0070588">
    <property type="term" value="P:calcium ion transmembrane transport"/>
    <property type="evidence" value="ECO:0007669"/>
    <property type="project" value="TreeGrafter"/>
</dbReference>
<evidence type="ECO:0000256" key="9">
    <source>
        <dbReference type="ARBA" id="ARBA00023303"/>
    </source>
</evidence>
<proteinExistence type="inferred from homology"/>
<keyword evidence="5 10" id="KW-1133">Transmembrane helix</keyword>
<dbReference type="PRINTS" id="PR01307">
    <property type="entry name" value="P2XRECEPTOR"/>
</dbReference>
<feature type="transmembrane region" description="Helical" evidence="10">
    <location>
        <begin position="219"/>
        <end position="241"/>
    </location>
</feature>
<keyword evidence="12" id="KW-1185">Reference proteome</keyword>
<keyword evidence="6" id="KW-0406">Ion transport</keyword>
<comment type="caution">
    <text evidence="11">The sequence shown here is derived from an EMBL/GenBank/DDBJ whole genome shotgun (WGS) entry which is preliminary data.</text>
</comment>
<comment type="subcellular location">
    <subcellularLocation>
        <location evidence="1">Endomembrane system</location>
    </subcellularLocation>
</comment>
<dbReference type="GO" id="GO:0012505">
    <property type="term" value="C:endomembrane system"/>
    <property type="evidence" value="ECO:0007669"/>
    <property type="project" value="UniProtKB-SubCell"/>
</dbReference>
<evidence type="ECO:0000256" key="2">
    <source>
        <dbReference type="ARBA" id="ARBA00009848"/>
    </source>
</evidence>
<reference evidence="11" key="1">
    <citation type="submission" date="2021-11" db="EMBL/GenBank/DDBJ databases">
        <authorList>
            <person name="Schell T."/>
        </authorList>
    </citation>
    <scope>NUCLEOTIDE SEQUENCE</scope>
    <source>
        <strain evidence="11">M5</strain>
    </source>
</reference>
<evidence type="ECO:0008006" key="13">
    <source>
        <dbReference type="Google" id="ProtNLM"/>
    </source>
</evidence>
<dbReference type="InterPro" id="IPR027309">
    <property type="entry name" value="P2X_extracellular_dom_sf"/>
</dbReference>
<dbReference type="PANTHER" id="PTHR10125:SF31">
    <property type="entry name" value="P2X RECEPTOR E"/>
    <property type="match status" value="1"/>
</dbReference>
<evidence type="ECO:0000256" key="6">
    <source>
        <dbReference type="ARBA" id="ARBA00023065"/>
    </source>
</evidence>
<evidence type="ECO:0000313" key="12">
    <source>
        <dbReference type="Proteomes" id="UP000789390"/>
    </source>
</evidence>
<evidence type="ECO:0000256" key="7">
    <source>
        <dbReference type="ARBA" id="ARBA00023136"/>
    </source>
</evidence>
<dbReference type="Pfam" id="PF00864">
    <property type="entry name" value="P2X_receptor"/>
    <property type="match status" value="1"/>
</dbReference>
<keyword evidence="3" id="KW-0813">Transport</keyword>
<dbReference type="GO" id="GO:0005886">
    <property type="term" value="C:plasma membrane"/>
    <property type="evidence" value="ECO:0007669"/>
    <property type="project" value="InterPro"/>
</dbReference>
<dbReference type="Proteomes" id="UP000789390">
    <property type="component" value="Unassembled WGS sequence"/>
</dbReference>
<evidence type="ECO:0000313" key="11">
    <source>
        <dbReference type="EMBL" id="CAH0101182.1"/>
    </source>
</evidence>
<evidence type="ECO:0000256" key="8">
    <source>
        <dbReference type="ARBA" id="ARBA00023286"/>
    </source>
</evidence>
<evidence type="ECO:0000256" key="10">
    <source>
        <dbReference type="SAM" id="Phobius"/>
    </source>
</evidence>
<dbReference type="GO" id="GO:0004931">
    <property type="term" value="F:extracellularly ATP-gated monoatomic cation channel activity"/>
    <property type="evidence" value="ECO:0007669"/>
    <property type="project" value="InterPro"/>
</dbReference>
<keyword evidence="8" id="KW-1071">Ligand-gated ion channel</keyword>
<evidence type="ECO:0000256" key="4">
    <source>
        <dbReference type="ARBA" id="ARBA00022692"/>
    </source>
</evidence>
<dbReference type="GO" id="GO:0033198">
    <property type="term" value="P:response to ATP"/>
    <property type="evidence" value="ECO:0007669"/>
    <property type="project" value="InterPro"/>
</dbReference>
<dbReference type="Gene3D" id="2.60.490.10">
    <property type="entry name" value="atp-gated p2x4 ion channel domain"/>
    <property type="match status" value="1"/>
</dbReference>
<sequence length="270" mass="31287">MDLHISFPSLYQVSTDKDHWFDMSIRDLTWATDATKLATLPPIFGGLICLSCPLVGTDRPLLEETADFTVLIKNFIEFPMFGKTFRRRNMMEDANKTYLQTCNFNQERDPFCPVFRIGDIVHFAGENFTQLAVRGGVIVISIDWNCNLDWDFLEFCKPMYSFRRVDNPNTNIAPGWNFRHANYHEENRRTLFKSYGIRFVIEVRGQGAKFNILPTMLNIASGLALLGVTTVVCDFIILYFTESGMFYKEVKFLLVDDDPEKRMGMMARRM</sequence>
<dbReference type="GO" id="GO:0001614">
    <property type="term" value="F:purinergic nucleotide receptor activity"/>
    <property type="evidence" value="ECO:0007669"/>
    <property type="project" value="InterPro"/>
</dbReference>
<dbReference type="EMBL" id="CAKKLH010000053">
    <property type="protein sequence ID" value="CAH0101182.1"/>
    <property type="molecule type" value="Genomic_DNA"/>
</dbReference>
<name>A0A8J2WE36_9CRUS</name>